<evidence type="ECO:0000256" key="2">
    <source>
        <dbReference type="ARBA" id="ARBA00005755"/>
    </source>
</evidence>
<dbReference type="AlphaFoldDB" id="A0AAD5CNW6"/>
<evidence type="ECO:0000256" key="7">
    <source>
        <dbReference type="ARBA" id="ARBA00022723"/>
    </source>
</evidence>
<evidence type="ECO:0000256" key="3">
    <source>
        <dbReference type="ARBA" id="ARBA00012417"/>
    </source>
</evidence>
<comment type="similarity">
    <text evidence="2">Belongs to the DNA polymerase type-B family.</text>
</comment>
<evidence type="ECO:0000256" key="13">
    <source>
        <dbReference type="ARBA" id="ARBA00023204"/>
    </source>
</evidence>
<evidence type="ECO:0000259" key="15">
    <source>
        <dbReference type="Pfam" id="PF00136"/>
    </source>
</evidence>
<dbReference type="GO" id="GO:0000166">
    <property type="term" value="F:nucleotide binding"/>
    <property type="evidence" value="ECO:0007669"/>
    <property type="project" value="InterPro"/>
</dbReference>
<feature type="non-terminal residue" evidence="16">
    <location>
        <position position="1"/>
    </location>
</feature>
<evidence type="ECO:0000256" key="4">
    <source>
        <dbReference type="ARBA" id="ARBA00021589"/>
    </source>
</evidence>
<keyword evidence="7" id="KW-0479">Metal-binding</keyword>
<feature type="domain" description="DNA-directed DNA polymerase family B multifunctional" evidence="15">
    <location>
        <begin position="119"/>
        <end position="224"/>
    </location>
</feature>
<dbReference type="InterPro" id="IPR043502">
    <property type="entry name" value="DNA/RNA_pol_sf"/>
</dbReference>
<dbReference type="Pfam" id="PF00136">
    <property type="entry name" value="DNA_pol_B"/>
    <property type="match status" value="1"/>
</dbReference>
<keyword evidence="6" id="KW-0548">Nucleotidyltransferase</keyword>
<evidence type="ECO:0000256" key="10">
    <source>
        <dbReference type="ARBA" id="ARBA00022932"/>
    </source>
</evidence>
<evidence type="ECO:0000313" key="16">
    <source>
        <dbReference type="EMBL" id="KAI7745503.1"/>
    </source>
</evidence>
<keyword evidence="10" id="KW-0239">DNA-directed DNA polymerase</keyword>
<proteinExistence type="inferred from homology"/>
<keyword evidence="11" id="KW-0408">Iron</keyword>
<dbReference type="SUPFAM" id="SSF54928">
    <property type="entry name" value="RNA-binding domain, RBD"/>
    <property type="match status" value="1"/>
</dbReference>
<feature type="non-terminal residue" evidence="16">
    <location>
        <position position="419"/>
    </location>
</feature>
<evidence type="ECO:0000256" key="8">
    <source>
        <dbReference type="ARBA" id="ARBA00022763"/>
    </source>
</evidence>
<dbReference type="InterPro" id="IPR006134">
    <property type="entry name" value="DNA-dir_DNA_pol_B_multi_dom"/>
</dbReference>
<keyword evidence="13" id="KW-0234">DNA repair</keyword>
<name>A0AAD5CNW6_AMBAR</name>
<evidence type="ECO:0000256" key="12">
    <source>
        <dbReference type="ARBA" id="ARBA00023014"/>
    </source>
</evidence>
<dbReference type="GO" id="GO:0046872">
    <property type="term" value="F:metal ion binding"/>
    <property type="evidence" value="ECO:0007669"/>
    <property type="project" value="UniProtKB-KW"/>
</dbReference>
<dbReference type="PANTHER" id="PTHR45812">
    <property type="entry name" value="DNA POLYMERASE ZETA CATALYTIC SUBUNIT"/>
    <property type="match status" value="1"/>
</dbReference>
<dbReference type="InterPro" id="IPR012677">
    <property type="entry name" value="Nucleotide-bd_a/b_plait_sf"/>
</dbReference>
<evidence type="ECO:0000256" key="5">
    <source>
        <dbReference type="ARBA" id="ARBA00022679"/>
    </source>
</evidence>
<protein>
    <recommendedName>
        <fullName evidence="4">DNA polymerase zeta catalytic subunit</fullName>
        <ecNumber evidence="3">2.7.7.7</ecNumber>
    </recommendedName>
</protein>
<evidence type="ECO:0000256" key="6">
    <source>
        <dbReference type="ARBA" id="ARBA00022695"/>
    </source>
</evidence>
<evidence type="ECO:0000313" key="17">
    <source>
        <dbReference type="Proteomes" id="UP001206925"/>
    </source>
</evidence>
<keyword evidence="12" id="KW-0411">Iron-sulfur</keyword>
<comment type="caution">
    <text evidence="16">The sequence shown here is derived from an EMBL/GenBank/DDBJ whole genome shotgun (WGS) entry which is preliminary data.</text>
</comment>
<dbReference type="FunFam" id="1.10.287.690:FF:000002">
    <property type="entry name" value="DNA polymerase zeta"/>
    <property type="match status" value="1"/>
</dbReference>
<evidence type="ECO:0000256" key="1">
    <source>
        <dbReference type="ARBA" id="ARBA00001966"/>
    </source>
</evidence>
<dbReference type="InterPro" id="IPR030559">
    <property type="entry name" value="PolZ_Rev3"/>
</dbReference>
<keyword evidence="9" id="KW-0862">Zinc</keyword>
<keyword evidence="5" id="KW-0808">Transferase</keyword>
<keyword evidence="8" id="KW-0227">DNA damage</keyword>
<dbReference type="EC" id="2.7.7.7" evidence="3"/>
<accession>A0AAD5CNW6</accession>
<keyword evidence="17" id="KW-1185">Reference proteome</keyword>
<comment type="catalytic activity">
    <reaction evidence="14">
        <text>DNA(n) + a 2'-deoxyribonucleoside 5'-triphosphate = DNA(n+1) + diphosphate</text>
        <dbReference type="Rhea" id="RHEA:22508"/>
        <dbReference type="Rhea" id="RHEA-COMP:17339"/>
        <dbReference type="Rhea" id="RHEA-COMP:17340"/>
        <dbReference type="ChEBI" id="CHEBI:33019"/>
        <dbReference type="ChEBI" id="CHEBI:61560"/>
        <dbReference type="ChEBI" id="CHEBI:173112"/>
        <dbReference type="EC" id="2.7.7.7"/>
    </reaction>
</comment>
<dbReference type="GO" id="GO:0051536">
    <property type="term" value="F:iron-sulfur cluster binding"/>
    <property type="evidence" value="ECO:0007669"/>
    <property type="project" value="UniProtKB-KW"/>
</dbReference>
<gene>
    <name evidence="16" type="ORF">M8C21_028966</name>
</gene>
<dbReference type="GO" id="GO:0042276">
    <property type="term" value="P:error-prone translesion synthesis"/>
    <property type="evidence" value="ECO:0007669"/>
    <property type="project" value="TreeGrafter"/>
</dbReference>
<dbReference type="GO" id="GO:0003887">
    <property type="term" value="F:DNA-directed DNA polymerase activity"/>
    <property type="evidence" value="ECO:0007669"/>
    <property type="project" value="UniProtKB-KW"/>
</dbReference>
<evidence type="ECO:0000256" key="9">
    <source>
        <dbReference type="ARBA" id="ARBA00022833"/>
    </source>
</evidence>
<organism evidence="16 17">
    <name type="scientific">Ambrosia artemisiifolia</name>
    <name type="common">Common ragweed</name>
    <dbReference type="NCBI Taxonomy" id="4212"/>
    <lineage>
        <taxon>Eukaryota</taxon>
        <taxon>Viridiplantae</taxon>
        <taxon>Streptophyta</taxon>
        <taxon>Embryophyta</taxon>
        <taxon>Tracheophyta</taxon>
        <taxon>Spermatophyta</taxon>
        <taxon>Magnoliopsida</taxon>
        <taxon>eudicotyledons</taxon>
        <taxon>Gunneridae</taxon>
        <taxon>Pentapetalae</taxon>
        <taxon>asterids</taxon>
        <taxon>campanulids</taxon>
        <taxon>Asterales</taxon>
        <taxon>Asteraceae</taxon>
        <taxon>Asteroideae</taxon>
        <taxon>Heliantheae alliance</taxon>
        <taxon>Heliantheae</taxon>
        <taxon>Ambrosia</taxon>
    </lineage>
</organism>
<dbReference type="GO" id="GO:0003677">
    <property type="term" value="F:DNA binding"/>
    <property type="evidence" value="ECO:0007669"/>
    <property type="project" value="InterPro"/>
</dbReference>
<comment type="cofactor">
    <cofactor evidence="1">
        <name>[4Fe-4S] cluster</name>
        <dbReference type="ChEBI" id="CHEBI:49883"/>
    </cofactor>
</comment>
<reference evidence="16" key="1">
    <citation type="submission" date="2022-06" db="EMBL/GenBank/DDBJ databases">
        <title>Uncovering the hologenomic basis of an extraordinary plant invasion.</title>
        <authorList>
            <person name="Bieker V.C."/>
            <person name="Martin M.D."/>
            <person name="Gilbert T."/>
            <person name="Hodgins K."/>
            <person name="Battlay P."/>
            <person name="Petersen B."/>
            <person name="Wilson J."/>
        </authorList>
    </citation>
    <scope>NUCLEOTIDE SEQUENCE</scope>
    <source>
        <strain evidence="16">AA19_3_7</strain>
        <tissue evidence="16">Leaf</tissue>
    </source>
</reference>
<dbReference type="Gene3D" id="3.30.70.330">
    <property type="match status" value="2"/>
</dbReference>
<dbReference type="InterPro" id="IPR035979">
    <property type="entry name" value="RBD_domain_sf"/>
</dbReference>
<dbReference type="SUPFAM" id="SSF56672">
    <property type="entry name" value="DNA/RNA polymerases"/>
    <property type="match status" value="1"/>
</dbReference>
<dbReference type="EMBL" id="JAMZMK010007225">
    <property type="protein sequence ID" value="KAI7745503.1"/>
    <property type="molecule type" value="Genomic_DNA"/>
</dbReference>
<dbReference type="Proteomes" id="UP001206925">
    <property type="component" value="Unassembled WGS sequence"/>
</dbReference>
<dbReference type="GO" id="GO:0005634">
    <property type="term" value="C:nucleus"/>
    <property type="evidence" value="ECO:0007669"/>
    <property type="project" value="TreeGrafter"/>
</dbReference>
<dbReference type="PANTHER" id="PTHR45812:SF1">
    <property type="entry name" value="DNA POLYMERASE ZETA CATALYTIC SUBUNIT"/>
    <property type="match status" value="1"/>
</dbReference>
<evidence type="ECO:0000256" key="14">
    <source>
        <dbReference type="ARBA" id="ARBA00049244"/>
    </source>
</evidence>
<dbReference type="GO" id="GO:0000724">
    <property type="term" value="P:double-strand break repair via homologous recombination"/>
    <property type="evidence" value="ECO:0007669"/>
    <property type="project" value="TreeGrafter"/>
</dbReference>
<dbReference type="Gene3D" id="1.10.287.690">
    <property type="entry name" value="Helix hairpin bin"/>
    <property type="match status" value="1"/>
</dbReference>
<dbReference type="GO" id="GO:0016035">
    <property type="term" value="C:zeta DNA polymerase complex"/>
    <property type="evidence" value="ECO:0007669"/>
    <property type="project" value="InterPro"/>
</dbReference>
<evidence type="ECO:0000256" key="11">
    <source>
        <dbReference type="ARBA" id="ARBA00023004"/>
    </source>
</evidence>
<sequence length="419" mass="46235">YETETFGVIEPLHRFRDQTTYVRSLCFQLLILGSNRFCKYSIAVMAMQAGMGFSKTILLIGADMISAFFGDANVMTWKLGYDCWCRSDGNCDEVPIEEFQGLLSTTLVLMFSHHNNSFTIRKLANTTGSVIVRKGVLPRLLDEILSTRIMVKQAMKKLSPSDKVLHRIYNAQQLALKLIAKVTYGYTAAAAGFSGRMPCAELADSIIQCGRRTLENAILHITYSAHTDLSVKFQSHRSMDYTNPMLPVASSAIDPNGQFSLGLDGKKIESESNVLLASIENMRYAVALEVLQTVFSAFGPVLKIAMFDKNGGVQALIQYPDVQTAVVAKEALEGHCIYDGGFCKLHNTYSRHTDLSLLKVYGCEVAELPLVVTSSQHLGKVGALLICRSQLECIGQMKSLIHPDTIGSYVEVLEKISTL</sequence>